<evidence type="ECO:0000256" key="2">
    <source>
        <dbReference type="SAM" id="Coils"/>
    </source>
</evidence>
<name>A0A318KE62_9NEIS</name>
<protein>
    <submittedName>
        <fullName evidence="3">Outer membrane protein TolC</fullName>
    </submittedName>
</protein>
<dbReference type="InterPro" id="IPR010131">
    <property type="entry name" value="MdtP/NodT-like"/>
</dbReference>
<dbReference type="AlphaFoldDB" id="A0A318KE62"/>
<proteinExistence type="inferred from homology"/>
<dbReference type="RefSeq" id="WP_146215174.1">
    <property type="nucleotide sequence ID" value="NZ_QJKI01000031.1"/>
</dbReference>
<keyword evidence="2" id="KW-0175">Coiled coil</keyword>
<gene>
    <name evidence="3" type="ORF">DFR34_1312</name>
</gene>
<comment type="similarity">
    <text evidence="1">Belongs to the outer membrane factor (OMF) (TC 1.B.17) family.</text>
</comment>
<reference evidence="3 4" key="1">
    <citation type="submission" date="2018-05" db="EMBL/GenBank/DDBJ databases">
        <title>Genomic Encyclopedia of Type Strains, Phase IV (KMG-IV): sequencing the most valuable type-strain genomes for metagenomic binning, comparative biology and taxonomic classification.</title>
        <authorList>
            <person name="Goeker M."/>
        </authorList>
    </citation>
    <scope>NUCLEOTIDE SEQUENCE [LARGE SCALE GENOMIC DNA]</scope>
    <source>
        <strain evidence="3 4">DSM 29661</strain>
    </source>
</reference>
<dbReference type="Pfam" id="PF02321">
    <property type="entry name" value="OEP"/>
    <property type="match status" value="1"/>
</dbReference>
<organism evidence="3 4">
    <name type="scientific">Rivihabitans pingtungensis</name>
    <dbReference type="NCBI Taxonomy" id="1054498"/>
    <lineage>
        <taxon>Bacteria</taxon>
        <taxon>Pseudomonadati</taxon>
        <taxon>Pseudomonadota</taxon>
        <taxon>Betaproteobacteria</taxon>
        <taxon>Neisseriales</taxon>
        <taxon>Aquaspirillaceae</taxon>
        <taxon>Rivihabitans</taxon>
    </lineage>
</organism>
<keyword evidence="4" id="KW-1185">Reference proteome</keyword>
<evidence type="ECO:0000313" key="4">
    <source>
        <dbReference type="Proteomes" id="UP000247555"/>
    </source>
</evidence>
<dbReference type="OrthoDB" id="188180at2"/>
<accession>A0A318KE62</accession>
<evidence type="ECO:0000313" key="3">
    <source>
        <dbReference type="EMBL" id="PXX74526.1"/>
    </source>
</evidence>
<sequence>MPPVAAPASSSAASRTLALEEAVRIGLAFNRTIQAAYLGRDTQWFDLYVAEGKFIPKTTLSGSYKTLSGAGGRARQIDGGVTSSLALPTGGTLSLSTARSLLPEQGQRSTLSSLTLTQPLLKNAGWAVAMSSIVQARLNDASSRIGLQNTVAQTVAQIIYSYRNLLRAQEQIKIADDSLTRARRFLEMNQALAQAGRIPPVDVIQAEADVANQALALEENHNQLDSQRLELLNLLSLDLDTALTAQADAWGLAVRLATPEQVDALIEQHPDYWAARLSLARARQRVLLANNQQLWDVALVAGLTQAQGGANQGEAKKVDKYLGAQLSIPLFDRSIEQARVSAENDLKTEKIQLAQTGQTLRGKILNAMRNVQARARQAELADKAAELTRQKLQAEQEKLKYGRSSSFQVILFENDLRAAENNRLNARLAYLNSQVEWLLATGKLLDAWQAPLISHADVQTLLEADDEDA</sequence>
<dbReference type="Gene3D" id="1.20.1600.10">
    <property type="entry name" value="Outer membrane efflux proteins (OEP)"/>
    <property type="match status" value="1"/>
</dbReference>
<feature type="coiled-coil region" evidence="2">
    <location>
        <begin position="370"/>
        <end position="397"/>
    </location>
</feature>
<comment type="caution">
    <text evidence="3">The sequence shown here is derived from an EMBL/GenBank/DDBJ whole genome shotgun (WGS) entry which is preliminary data.</text>
</comment>
<dbReference type="PANTHER" id="PTHR30203:SF30">
    <property type="entry name" value="OUTER MEMBRANE PROTEIN-RELATED"/>
    <property type="match status" value="1"/>
</dbReference>
<dbReference type="InterPro" id="IPR003423">
    <property type="entry name" value="OMP_efflux"/>
</dbReference>
<dbReference type="SUPFAM" id="SSF56954">
    <property type="entry name" value="Outer membrane efflux proteins (OEP)"/>
    <property type="match status" value="1"/>
</dbReference>
<dbReference type="PANTHER" id="PTHR30203">
    <property type="entry name" value="OUTER MEMBRANE CATION EFFLUX PROTEIN"/>
    <property type="match status" value="1"/>
</dbReference>
<dbReference type="Proteomes" id="UP000247555">
    <property type="component" value="Unassembled WGS sequence"/>
</dbReference>
<dbReference type="GO" id="GO:0015562">
    <property type="term" value="F:efflux transmembrane transporter activity"/>
    <property type="evidence" value="ECO:0007669"/>
    <property type="project" value="InterPro"/>
</dbReference>
<evidence type="ECO:0000256" key="1">
    <source>
        <dbReference type="ARBA" id="ARBA00007613"/>
    </source>
</evidence>
<dbReference type="EMBL" id="QJKI01000031">
    <property type="protein sequence ID" value="PXX74526.1"/>
    <property type="molecule type" value="Genomic_DNA"/>
</dbReference>